<reference evidence="2 3" key="1">
    <citation type="journal article" date="2016" name="Sci. Rep.">
        <title>Whole genome sequencing identifies a novel species of the genus Capnocytophaga isolated from dog and cat bite wounds in humans.</title>
        <authorList>
            <person name="Zangenah S."/>
            <person name="Abbasi N."/>
            <person name="Andersson A.F."/>
            <person name="Bergman P."/>
        </authorList>
    </citation>
    <scope>NUCLEOTIDE SEQUENCE [LARGE SCALE GENOMIC DNA]</scope>
    <source>
        <strain evidence="2 3">W5</strain>
    </source>
</reference>
<proteinExistence type="predicted"/>
<dbReference type="CDD" id="cd00761">
    <property type="entry name" value="Glyco_tranf_GTA_type"/>
    <property type="match status" value="1"/>
</dbReference>
<dbReference type="PANTHER" id="PTHR22916">
    <property type="entry name" value="GLYCOSYLTRANSFERASE"/>
    <property type="match status" value="1"/>
</dbReference>
<organism evidence="2 3">
    <name type="scientific">Capnocytophaga stomatis</name>
    <dbReference type="NCBI Taxonomy" id="1848904"/>
    <lineage>
        <taxon>Bacteria</taxon>
        <taxon>Pseudomonadati</taxon>
        <taxon>Bacteroidota</taxon>
        <taxon>Flavobacteriia</taxon>
        <taxon>Flavobacteriales</taxon>
        <taxon>Flavobacteriaceae</taxon>
        <taxon>Capnocytophaga</taxon>
    </lineage>
</organism>
<keyword evidence="3" id="KW-1185">Reference proteome</keyword>
<feature type="domain" description="Glycosyltransferase 2-like" evidence="1">
    <location>
        <begin position="4"/>
        <end position="106"/>
    </location>
</feature>
<dbReference type="Proteomes" id="UP001622370">
    <property type="component" value="Unassembled WGS sequence"/>
</dbReference>
<dbReference type="PANTHER" id="PTHR22916:SF3">
    <property type="entry name" value="UDP-GLCNAC:BETAGAL BETA-1,3-N-ACETYLGLUCOSAMINYLTRANSFERASE-LIKE PROTEIN 1"/>
    <property type="match status" value="1"/>
</dbReference>
<gene>
    <name evidence="2" type="ORF">ACI76L_05400</name>
</gene>
<dbReference type="EMBL" id="JBJGWJ010000003">
    <property type="protein sequence ID" value="MFK8293209.1"/>
    <property type="molecule type" value="Genomic_DNA"/>
</dbReference>
<dbReference type="Gene3D" id="3.90.550.10">
    <property type="entry name" value="Spore Coat Polysaccharide Biosynthesis Protein SpsA, Chain A"/>
    <property type="match status" value="1"/>
</dbReference>
<dbReference type="RefSeq" id="WP_203966797.1">
    <property type="nucleotide sequence ID" value="NZ_BOPJ01000005.1"/>
</dbReference>
<evidence type="ECO:0000313" key="2">
    <source>
        <dbReference type="EMBL" id="MFK8293209.1"/>
    </source>
</evidence>
<dbReference type="InterPro" id="IPR001173">
    <property type="entry name" value="Glyco_trans_2-like"/>
</dbReference>
<dbReference type="SUPFAM" id="SSF53448">
    <property type="entry name" value="Nucleotide-diphospho-sugar transferases"/>
    <property type="match status" value="1"/>
</dbReference>
<comment type="caution">
    <text evidence="2">The sequence shown here is derived from an EMBL/GenBank/DDBJ whole genome shotgun (WGS) entry which is preliminary data.</text>
</comment>
<accession>A0ABW8QA33</accession>
<dbReference type="Pfam" id="PF00535">
    <property type="entry name" value="Glycos_transf_2"/>
    <property type="match status" value="1"/>
</dbReference>
<sequence>MITTIFTPTYNRANTLPRLYESILRQTNKNLEWLIVDDGSSDNTQELVKNWIRENKIDISYYKQTNGGKHRAINKGLELAKGELFFIVDSDDFLPENSIESIFNYYPLLTGNIVGVAGRRQYPDSKIIGDLFPSDKFISDHVEKTYVMGLNGDLAEVLKTDVMKEFKFPDFPGENFCAESLIWNRIGKNHKLIFTNEVFYFCEYLEGGLSENSIKNRRKSPHYAMQVYSELAKNRRLPILIKIRTYINFWRFSFFSKDSFSNKLSKLDNRFLGIICLPLGWIMKLKDNKINKVKINK</sequence>
<protein>
    <submittedName>
        <fullName evidence="2">Glycosyltransferase family 2 protein</fullName>
    </submittedName>
</protein>
<name>A0ABW8QA33_9FLAO</name>
<dbReference type="InterPro" id="IPR029044">
    <property type="entry name" value="Nucleotide-diphossugar_trans"/>
</dbReference>
<evidence type="ECO:0000313" key="3">
    <source>
        <dbReference type="Proteomes" id="UP001622370"/>
    </source>
</evidence>
<evidence type="ECO:0000259" key="1">
    <source>
        <dbReference type="Pfam" id="PF00535"/>
    </source>
</evidence>